<sequence>MKHILITLCIYLLTVSAFCQKWTFALVADNCGWHTGVRYMLTEIRDMTINETVPFPKAEFIVAAGDLDLANENWGIVQDPQYQAPPYYPVMGNHDDETPADVDLMLDTILPSLDSVVLRDNRCNYYVDWKNVRIIVFDQYSGLGQATWINWMDSLITDADFADHVFISFHGPAFPRGRYAGPPAAWADDLWNMLLSHGTKVKGIMVGHTHSFCRMRVLDPHSACAFDGLCYPDEPGGIYQIDAGALGITGGDNNNTIVYVEVDGANLRFMTVACPFNNDSWAMTDYWILGPDSLAPYVTDSKPSGTVNTTEVIVLVETQENAFVRWSMSDQSYYEMANQFVTGEGAKIHTTTLSLENDMAYTFYVRAVDDSGNVMDTSRVITFTIDTLCYTVTWKDQGYDDGSWSTGTAEIGYGDGDENTVIPHVDAAYFRKSFFIDDASAFSSCSLGVKYDDGVVVYLNGYEIARRSMLPGEVTYSTFASGDHEGSAFAVNDITSFISHFRNGGNVIAAEVHQVSSTSSDLSFDLELYSGNDTLVAPQEVWFYSADYNTPEDKSSCGGTTGAGISASTQNDMAVTVEPNPFNPVMVISIFIGAGLSPDPTNGLPAATSPTLRIYNVQGVCVHNAGTSFLYNKRTVNTACTHAYTWNARNMPSGTYIIRICVNGIVYTKRAVLLR</sequence>
<dbReference type="InterPro" id="IPR029052">
    <property type="entry name" value="Metallo-depent_PP-like"/>
</dbReference>
<dbReference type="GO" id="GO:0016787">
    <property type="term" value="F:hydrolase activity"/>
    <property type="evidence" value="ECO:0007669"/>
    <property type="project" value="InterPro"/>
</dbReference>
<reference evidence="2 3" key="1">
    <citation type="journal article" date="2016" name="Nat. Commun.">
        <title>Thousands of microbial genomes shed light on interconnected biogeochemical processes in an aquifer system.</title>
        <authorList>
            <person name="Anantharaman K."/>
            <person name="Brown C.T."/>
            <person name="Hug L.A."/>
            <person name="Sharon I."/>
            <person name="Castelle C.J."/>
            <person name="Probst A.J."/>
            <person name="Thomas B.C."/>
            <person name="Singh A."/>
            <person name="Wilkins M.J."/>
            <person name="Karaoz U."/>
            <person name="Brodie E.L."/>
            <person name="Williams K.H."/>
            <person name="Hubbard S.S."/>
            <person name="Banfield J.F."/>
        </authorList>
    </citation>
    <scope>NUCLEOTIDE SEQUENCE [LARGE SCALE GENOMIC DNA]</scope>
</reference>
<evidence type="ECO:0000313" key="3">
    <source>
        <dbReference type="Proteomes" id="UP000179243"/>
    </source>
</evidence>
<dbReference type="Gene3D" id="2.60.120.260">
    <property type="entry name" value="Galactose-binding domain-like"/>
    <property type="match status" value="1"/>
</dbReference>
<gene>
    <name evidence="2" type="ORF">A2519_18780</name>
</gene>
<dbReference type="Pfam" id="PF00149">
    <property type="entry name" value="Metallophos"/>
    <property type="match status" value="1"/>
</dbReference>
<name>A0A1F7F6B0_UNCRA</name>
<dbReference type="SUPFAM" id="SSF56300">
    <property type="entry name" value="Metallo-dependent phosphatases"/>
    <property type="match status" value="1"/>
</dbReference>
<dbReference type="EMBL" id="MFYX01000113">
    <property type="protein sequence ID" value="OGK02067.1"/>
    <property type="molecule type" value="Genomic_DNA"/>
</dbReference>
<feature type="domain" description="Calcineurin-like phosphoesterase" evidence="1">
    <location>
        <begin position="50"/>
        <end position="211"/>
    </location>
</feature>
<accession>A0A1F7F6B0</accession>
<evidence type="ECO:0000259" key="1">
    <source>
        <dbReference type="Pfam" id="PF00149"/>
    </source>
</evidence>
<organism evidence="2 3">
    <name type="scientific">Candidatus Raymondbacteria bacterium RIFOXYD12_FULL_49_13</name>
    <dbReference type="NCBI Taxonomy" id="1817890"/>
    <lineage>
        <taxon>Bacteria</taxon>
        <taxon>Raymondiibacteriota</taxon>
    </lineage>
</organism>
<proteinExistence type="predicted"/>
<dbReference type="AlphaFoldDB" id="A0A1F7F6B0"/>
<dbReference type="Gene3D" id="3.60.21.10">
    <property type="match status" value="1"/>
</dbReference>
<comment type="caution">
    <text evidence="2">The sequence shown here is derived from an EMBL/GenBank/DDBJ whole genome shotgun (WGS) entry which is preliminary data.</text>
</comment>
<evidence type="ECO:0000313" key="2">
    <source>
        <dbReference type="EMBL" id="OGK02067.1"/>
    </source>
</evidence>
<dbReference type="InterPro" id="IPR004843">
    <property type="entry name" value="Calcineurin-like_PHP"/>
</dbReference>
<protein>
    <recommendedName>
        <fullName evidence="1">Calcineurin-like phosphoesterase domain-containing protein</fullName>
    </recommendedName>
</protein>
<dbReference type="Proteomes" id="UP000179243">
    <property type="component" value="Unassembled WGS sequence"/>
</dbReference>